<evidence type="ECO:0000313" key="2">
    <source>
        <dbReference type="Proteomes" id="UP001165960"/>
    </source>
</evidence>
<comment type="caution">
    <text evidence="1">The sequence shown here is derived from an EMBL/GenBank/DDBJ whole genome shotgun (WGS) entry which is preliminary data.</text>
</comment>
<keyword evidence="2" id="KW-1185">Reference proteome</keyword>
<sequence length="624" mass="70151">MDKMQKFRQHSMRFEGWMQVLEATILGRGRMGSKVGASEEIRRAGADKDLLDYALSNMILINALIEIPEELEIRMHIRNQLNLCRLGNILKLMKELGSEFINLQILKFERVAELDMAELIESYNSHILQNMNDPRDVFEALLTSVGDTRAYDYFLSALQHMLLIRYDADLKTRYYQVIDSVITDIVLDQHYFENGYVRQNGSVSTIIAKFEKEEQLEQSLSELKETKEQLHKVIGRKNELELELSMREDDMVTALKSRNYSLENLLRMSQQTCEALRSRYESVYSELDGKLSRQDKQLKHVYSVFQKEIEEKNKAESERERLQIENELLKSGRYTEKTDDGTWAINFERLSKEVSRIHYEREQERRAQEPIPTDYKLSSNQSMNISFEEINPPVQMPMPGSNHDFGHYKGPPYFRPTSPAFSSPEKRYSIMPMPMPLSPSKASGNDFISPTSPTAKPSGGSSAEVKPASPTPGGPIPPPGAPGIPPPPPPPPSSGGPPPPPPPPSGGLGIPPPPPPPGGPGIPPPPAPPGGPGMPPPPPPSRWSRSTPSSNVWCACRSFNAPTQEDEGDRISQAPSAAMGKTQQQQDPHHHVARVSSPRRRDNRHLFREGRVCQDRRGLCRQGV</sequence>
<name>A0ACC2T0A6_9FUNG</name>
<organism evidence="1 2">
    <name type="scientific">Entomophthora muscae</name>
    <dbReference type="NCBI Taxonomy" id="34485"/>
    <lineage>
        <taxon>Eukaryota</taxon>
        <taxon>Fungi</taxon>
        <taxon>Fungi incertae sedis</taxon>
        <taxon>Zoopagomycota</taxon>
        <taxon>Entomophthoromycotina</taxon>
        <taxon>Entomophthoromycetes</taxon>
        <taxon>Entomophthorales</taxon>
        <taxon>Entomophthoraceae</taxon>
        <taxon>Entomophthora</taxon>
    </lineage>
</organism>
<protein>
    <submittedName>
        <fullName evidence="1">Uncharacterized protein</fullName>
    </submittedName>
</protein>
<dbReference type="Proteomes" id="UP001165960">
    <property type="component" value="Unassembled WGS sequence"/>
</dbReference>
<gene>
    <name evidence="1" type="ORF">DSO57_1032270</name>
</gene>
<accession>A0ACC2T0A6</accession>
<proteinExistence type="predicted"/>
<evidence type="ECO:0000313" key="1">
    <source>
        <dbReference type="EMBL" id="KAJ9068079.1"/>
    </source>
</evidence>
<dbReference type="EMBL" id="QTSX02003791">
    <property type="protein sequence ID" value="KAJ9068079.1"/>
    <property type="molecule type" value="Genomic_DNA"/>
</dbReference>
<reference evidence="1" key="1">
    <citation type="submission" date="2022-04" db="EMBL/GenBank/DDBJ databases">
        <title>Genome of the entomopathogenic fungus Entomophthora muscae.</title>
        <authorList>
            <person name="Elya C."/>
            <person name="Lovett B.R."/>
            <person name="Lee E."/>
            <person name="Macias A.M."/>
            <person name="Hajek A.E."/>
            <person name="De Bivort B.L."/>
            <person name="Kasson M.T."/>
            <person name="De Fine Licht H.H."/>
            <person name="Stajich J.E."/>
        </authorList>
    </citation>
    <scope>NUCLEOTIDE SEQUENCE</scope>
    <source>
        <strain evidence="1">Berkeley</strain>
    </source>
</reference>